<dbReference type="GO" id="GO:0016020">
    <property type="term" value="C:membrane"/>
    <property type="evidence" value="ECO:0007669"/>
    <property type="project" value="TreeGrafter"/>
</dbReference>
<dbReference type="InterPro" id="IPR002641">
    <property type="entry name" value="PNPLA_dom"/>
</dbReference>
<evidence type="ECO:0000313" key="8">
    <source>
        <dbReference type="Proteomes" id="UP000007148"/>
    </source>
</evidence>
<keyword evidence="2" id="KW-0442">Lipid degradation</keyword>
<evidence type="ECO:0000256" key="3">
    <source>
        <dbReference type="ARBA" id="ARBA00023098"/>
    </source>
</evidence>
<dbReference type="PROSITE" id="PS51635">
    <property type="entry name" value="PNPLA"/>
    <property type="match status" value="1"/>
</dbReference>
<sequence length="384" mass="42882">MSNRREPRLLSLDGGGARGWSQLLLLGHITYGLEQRLNGNESETLSAANLYPCQYFDIIVGSGTGGITALMIGRLGMSIEQCYNAWKGLDEVFDSPDTEGKLFDAQKLEQWAQDLVEEYTGDGNSLMYVNGEQNLNGKSCHVAVTSMRAQNIGHPALFRTYRVRANAEANCMIWEAIRATMASPSLFKSIYIGPSWSKQEFINAELGANNPVSYLIREKEALYRREGHYPPPDIGCIVSIGCGKGEVISLIEEKQSKGVWSWISGRAQSDPEQKVHDVMLRLAKDCERKHQEIQSSFSRDDRRIYFRVNTQHGMQYIQESDWGENARTAISAHVQSFRQHAEDGEVIDDVITELARLSPLPKPTDQPGSGGYGEKARYVGSSYT</sequence>
<evidence type="ECO:0000256" key="2">
    <source>
        <dbReference type="ARBA" id="ARBA00022963"/>
    </source>
</evidence>
<feature type="region of interest" description="Disordered" evidence="5">
    <location>
        <begin position="358"/>
        <end position="384"/>
    </location>
</feature>
<comment type="caution">
    <text evidence="7">The sequence shown here is derived from an EMBL/GenBank/DDBJ whole genome shotgun (WGS) entry which is preliminary data.</text>
</comment>
<dbReference type="GO" id="GO:0016042">
    <property type="term" value="P:lipid catabolic process"/>
    <property type="evidence" value="ECO:0007669"/>
    <property type="project" value="UniProtKB-KW"/>
</dbReference>
<dbReference type="Gene3D" id="3.40.1090.10">
    <property type="entry name" value="Cytosolic phospholipase A2 catalytic domain"/>
    <property type="match status" value="1"/>
</dbReference>
<dbReference type="Proteomes" id="UP000007148">
    <property type="component" value="Unassembled WGS sequence"/>
</dbReference>
<comment type="caution">
    <text evidence="4">Lacks conserved residue(s) required for the propagation of feature annotation.</text>
</comment>
<reference evidence="7 8" key="1">
    <citation type="journal article" date="2011" name="PLoS Pathog.">
        <title>Endophytic Life Strategies Decoded by Genome and Transcriptome Analyses of the Mutualistic Root Symbiont Piriformospora indica.</title>
        <authorList>
            <person name="Zuccaro A."/>
            <person name="Lahrmann U."/>
            <person name="Guldener U."/>
            <person name="Langen G."/>
            <person name="Pfiffi S."/>
            <person name="Biedenkopf D."/>
            <person name="Wong P."/>
            <person name="Samans B."/>
            <person name="Grimm C."/>
            <person name="Basiewicz M."/>
            <person name="Murat C."/>
            <person name="Martin F."/>
            <person name="Kogel K.H."/>
        </authorList>
    </citation>
    <scope>NUCLEOTIDE SEQUENCE [LARGE SCALE GENOMIC DNA]</scope>
    <source>
        <strain evidence="7 8">DSM 11827</strain>
    </source>
</reference>
<dbReference type="PANTHER" id="PTHR24185">
    <property type="entry name" value="CALCIUM-INDEPENDENT PHOSPHOLIPASE A2-GAMMA"/>
    <property type="match status" value="1"/>
</dbReference>
<dbReference type="GO" id="GO:0046486">
    <property type="term" value="P:glycerolipid metabolic process"/>
    <property type="evidence" value="ECO:0007669"/>
    <property type="project" value="UniProtKB-ARBA"/>
</dbReference>
<dbReference type="HOGENOM" id="CLU_000288_144_2_1"/>
<dbReference type="AlphaFoldDB" id="G4TBR6"/>
<dbReference type="EMBL" id="CAFZ01000039">
    <property type="protein sequence ID" value="CCA68725.1"/>
    <property type="molecule type" value="Genomic_DNA"/>
</dbReference>
<dbReference type="GO" id="GO:0019369">
    <property type="term" value="P:arachidonate metabolic process"/>
    <property type="evidence" value="ECO:0007669"/>
    <property type="project" value="TreeGrafter"/>
</dbReference>
<keyword evidence="3" id="KW-0443">Lipid metabolism</keyword>
<evidence type="ECO:0000256" key="1">
    <source>
        <dbReference type="ARBA" id="ARBA00022801"/>
    </source>
</evidence>
<evidence type="ECO:0000256" key="5">
    <source>
        <dbReference type="SAM" id="MobiDB-lite"/>
    </source>
</evidence>
<accession>G4TBR6</accession>
<dbReference type="STRING" id="1109443.G4TBR6"/>
<dbReference type="OMA" id="EANCMIW"/>
<dbReference type="SUPFAM" id="SSF52151">
    <property type="entry name" value="FabD/lysophospholipase-like"/>
    <property type="match status" value="1"/>
</dbReference>
<dbReference type="OrthoDB" id="630895at2759"/>
<dbReference type="InParanoid" id="G4TBR6"/>
<protein>
    <submittedName>
        <fullName evidence="7">Related to calcium-independent phospholipase A2</fullName>
    </submittedName>
</protein>
<dbReference type="InterPro" id="IPR016035">
    <property type="entry name" value="Acyl_Trfase/lysoPLipase"/>
</dbReference>
<dbReference type="PANTHER" id="PTHR24185:SF1">
    <property type="entry name" value="CALCIUM-INDEPENDENT PHOSPHOLIPASE A2-GAMMA"/>
    <property type="match status" value="1"/>
</dbReference>
<gene>
    <name evidence="7" type="ORF">PIIN_02589</name>
</gene>
<feature type="short sequence motif" description="GXGXXG" evidence="4">
    <location>
        <begin position="14"/>
        <end position="19"/>
    </location>
</feature>
<evidence type="ECO:0000313" key="7">
    <source>
        <dbReference type="EMBL" id="CCA68725.1"/>
    </source>
</evidence>
<evidence type="ECO:0000256" key="4">
    <source>
        <dbReference type="PROSITE-ProRule" id="PRU01161"/>
    </source>
</evidence>
<proteinExistence type="predicted"/>
<dbReference type="GO" id="GO:0047499">
    <property type="term" value="F:calcium-independent phospholipase A2 activity"/>
    <property type="evidence" value="ECO:0007669"/>
    <property type="project" value="TreeGrafter"/>
</dbReference>
<keyword evidence="8" id="KW-1185">Reference proteome</keyword>
<name>G4TBR6_SERID</name>
<evidence type="ECO:0000259" key="6">
    <source>
        <dbReference type="PROSITE" id="PS51635"/>
    </source>
</evidence>
<dbReference type="eggNOG" id="KOG4231">
    <property type="taxonomic scope" value="Eukaryota"/>
</dbReference>
<organism evidence="7 8">
    <name type="scientific">Serendipita indica (strain DSM 11827)</name>
    <name type="common">Root endophyte fungus</name>
    <name type="synonym">Piriformospora indica</name>
    <dbReference type="NCBI Taxonomy" id="1109443"/>
    <lineage>
        <taxon>Eukaryota</taxon>
        <taxon>Fungi</taxon>
        <taxon>Dikarya</taxon>
        <taxon>Basidiomycota</taxon>
        <taxon>Agaricomycotina</taxon>
        <taxon>Agaricomycetes</taxon>
        <taxon>Sebacinales</taxon>
        <taxon>Serendipitaceae</taxon>
        <taxon>Serendipita</taxon>
    </lineage>
</organism>
<feature type="domain" description="PNPLA" evidence="6">
    <location>
        <begin position="10"/>
        <end position="216"/>
    </location>
</feature>
<dbReference type="Pfam" id="PF01734">
    <property type="entry name" value="Patatin"/>
    <property type="match status" value="1"/>
</dbReference>
<keyword evidence="1" id="KW-0378">Hydrolase</keyword>